<accession>X1RWR6</accession>
<gene>
    <name evidence="1" type="ORF">S12H4_23567</name>
</gene>
<feature type="non-terminal residue" evidence="1">
    <location>
        <position position="31"/>
    </location>
</feature>
<dbReference type="EMBL" id="BARW01012550">
    <property type="protein sequence ID" value="GAI85108.1"/>
    <property type="molecule type" value="Genomic_DNA"/>
</dbReference>
<dbReference type="AlphaFoldDB" id="X1RWR6"/>
<reference evidence="1" key="1">
    <citation type="journal article" date="2014" name="Front. Microbiol.">
        <title>High frequency of phylogenetically diverse reductive dehalogenase-homologous genes in deep subseafloor sedimentary metagenomes.</title>
        <authorList>
            <person name="Kawai M."/>
            <person name="Futagami T."/>
            <person name="Toyoda A."/>
            <person name="Takaki Y."/>
            <person name="Nishi S."/>
            <person name="Hori S."/>
            <person name="Arai W."/>
            <person name="Tsubouchi T."/>
            <person name="Morono Y."/>
            <person name="Uchiyama I."/>
            <person name="Ito T."/>
            <person name="Fujiyama A."/>
            <person name="Inagaki F."/>
            <person name="Takami H."/>
        </authorList>
    </citation>
    <scope>NUCLEOTIDE SEQUENCE</scope>
    <source>
        <strain evidence="1">Expedition CK06-06</strain>
    </source>
</reference>
<name>X1RWR6_9ZZZZ</name>
<protein>
    <submittedName>
        <fullName evidence="1">Uncharacterized protein</fullName>
    </submittedName>
</protein>
<organism evidence="1">
    <name type="scientific">marine sediment metagenome</name>
    <dbReference type="NCBI Taxonomy" id="412755"/>
    <lineage>
        <taxon>unclassified sequences</taxon>
        <taxon>metagenomes</taxon>
        <taxon>ecological metagenomes</taxon>
    </lineage>
</organism>
<evidence type="ECO:0000313" key="1">
    <source>
        <dbReference type="EMBL" id="GAI85108.1"/>
    </source>
</evidence>
<sequence length="31" mass="3655">MEILSKIPRYIIVSRVTRRPIFGFISNTIHP</sequence>
<comment type="caution">
    <text evidence="1">The sequence shown here is derived from an EMBL/GenBank/DDBJ whole genome shotgun (WGS) entry which is preliminary data.</text>
</comment>
<proteinExistence type="predicted"/>